<dbReference type="Proteomes" id="UP000827721">
    <property type="component" value="Unassembled WGS sequence"/>
</dbReference>
<evidence type="ECO:0000313" key="2">
    <source>
        <dbReference type="Proteomes" id="UP000827721"/>
    </source>
</evidence>
<comment type="caution">
    <text evidence="1">The sequence shown here is derived from an EMBL/GenBank/DDBJ whole genome shotgun (WGS) entry which is preliminary data.</text>
</comment>
<dbReference type="SUPFAM" id="SSF54529">
    <property type="entry name" value="Mitochondrial glycoprotein MAM33-like"/>
    <property type="match status" value="1"/>
</dbReference>
<protein>
    <submittedName>
        <fullName evidence="1">Uncharacterized protein</fullName>
    </submittedName>
</protein>
<reference evidence="1 2" key="1">
    <citation type="submission" date="2021-02" db="EMBL/GenBank/DDBJ databases">
        <title>Plant Genome Project.</title>
        <authorList>
            <person name="Zhang R.-G."/>
        </authorList>
    </citation>
    <scope>NUCLEOTIDE SEQUENCE [LARGE SCALE GENOMIC DNA]</scope>
    <source>
        <tissue evidence="1">Leaves</tissue>
    </source>
</reference>
<organism evidence="1 2">
    <name type="scientific">Xanthoceras sorbifolium</name>
    <dbReference type="NCBI Taxonomy" id="99658"/>
    <lineage>
        <taxon>Eukaryota</taxon>
        <taxon>Viridiplantae</taxon>
        <taxon>Streptophyta</taxon>
        <taxon>Embryophyta</taxon>
        <taxon>Tracheophyta</taxon>
        <taxon>Spermatophyta</taxon>
        <taxon>Magnoliopsida</taxon>
        <taxon>eudicotyledons</taxon>
        <taxon>Gunneridae</taxon>
        <taxon>Pentapetalae</taxon>
        <taxon>rosids</taxon>
        <taxon>malvids</taxon>
        <taxon>Sapindales</taxon>
        <taxon>Sapindaceae</taxon>
        <taxon>Xanthoceroideae</taxon>
        <taxon>Xanthoceras</taxon>
    </lineage>
</organism>
<proteinExistence type="predicted"/>
<name>A0ABQ8HB56_9ROSI</name>
<dbReference type="EMBL" id="JAFEMO010000012">
    <property type="protein sequence ID" value="KAH7553743.1"/>
    <property type="molecule type" value="Genomic_DNA"/>
</dbReference>
<dbReference type="InterPro" id="IPR036561">
    <property type="entry name" value="MAM33_sf"/>
</dbReference>
<dbReference type="InterPro" id="IPR003428">
    <property type="entry name" value="MAM33"/>
</dbReference>
<evidence type="ECO:0000313" key="1">
    <source>
        <dbReference type="EMBL" id="KAH7553743.1"/>
    </source>
</evidence>
<accession>A0ABQ8HB56</accession>
<dbReference type="Pfam" id="PF02330">
    <property type="entry name" value="MAM33"/>
    <property type="match status" value="1"/>
</dbReference>
<dbReference type="Gene3D" id="3.10.280.10">
    <property type="entry name" value="Mitochondrial glycoprotein"/>
    <property type="match status" value="1"/>
</dbReference>
<keyword evidence="2" id="KW-1185">Reference proteome</keyword>
<sequence length="135" mass="14938">MLRRTSSSLLPLAIRIVGSPRTFRSAISAVLGAEKYSFRRSNVVPFQQFSTKPSSDENLIQVLESEIDCAEQPTVSYRFNNRYTIPLVVSITRGSGTCLEFGATASPDEIQIDSLSIKQPEASEDQIAYEGPDFE</sequence>
<gene>
    <name evidence="1" type="ORF">JRO89_XS12G0050300</name>
</gene>